<feature type="region of interest" description="Disordered" evidence="1">
    <location>
        <begin position="1"/>
        <end position="79"/>
    </location>
</feature>
<protein>
    <submittedName>
        <fullName evidence="2">Uncharacterized protein</fullName>
    </submittedName>
</protein>
<dbReference type="AlphaFoldDB" id="A0A2R6RHS1"/>
<sequence length="139" mass="15038">MVEVYLQRQYPPPQKNDASPVLPLLSTVNCPSRPDDSHAAGPYPSDHDSAAAPSTCKAENAPCDSPSGHESPADSAEHDKHYHFSVDVVDIYTLETSVKIKPRVTVKSGAAALVMQGYIRVLPVNPSLAISIKTLELYR</sequence>
<accession>A0A2R6RHS1</accession>
<gene>
    <name evidence="2" type="ORF">PHLCEN_2v2952</name>
</gene>
<dbReference type="Proteomes" id="UP000186601">
    <property type="component" value="Unassembled WGS sequence"/>
</dbReference>
<keyword evidence="3" id="KW-1185">Reference proteome</keyword>
<organism evidence="2 3">
    <name type="scientific">Hermanssonia centrifuga</name>
    <dbReference type="NCBI Taxonomy" id="98765"/>
    <lineage>
        <taxon>Eukaryota</taxon>
        <taxon>Fungi</taxon>
        <taxon>Dikarya</taxon>
        <taxon>Basidiomycota</taxon>
        <taxon>Agaricomycotina</taxon>
        <taxon>Agaricomycetes</taxon>
        <taxon>Polyporales</taxon>
        <taxon>Meruliaceae</taxon>
        <taxon>Hermanssonia</taxon>
    </lineage>
</organism>
<dbReference type="EMBL" id="MLYV02000257">
    <property type="protein sequence ID" value="PSS29561.1"/>
    <property type="molecule type" value="Genomic_DNA"/>
</dbReference>
<name>A0A2R6RHS1_9APHY</name>
<evidence type="ECO:0000256" key="1">
    <source>
        <dbReference type="SAM" id="MobiDB-lite"/>
    </source>
</evidence>
<proteinExistence type="predicted"/>
<evidence type="ECO:0000313" key="2">
    <source>
        <dbReference type="EMBL" id="PSS29561.1"/>
    </source>
</evidence>
<evidence type="ECO:0000313" key="3">
    <source>
        <dbReference type="Proteomes" id="UP000186601"/>
    </source>
</evidence>
<comment type="caution">
    <text evidence="2">The sequence shown here is derived from an EMBL/GenBank/DDBJ whole genome shotgun (WGS) entry which is preliminary data.</text>
</comment>
<reference evidence="2 3" key="1">
    <citation type="submission" date="2018-02" db="EMBL/GenBank/DDBJ databases">
        <title>Genome sequence of the basidiomycete white-rot fungus Phlebia centrifuga.</title>
        <authorList>
            <person name="Granchi Z."/>
            <person name="Peng M."/>
            <person name="de Vries R.P."/>
            <person name="Hilden K."/>
            <person name="Makela M.R."/>
            <person name="Grigoriev I."/>
            <person name="Riley R."/>
        </authorList>
    </citation>
    <scope>NUCLEOTIDE SEQUENCE [LARGE SCALE GENOMIC DNA]</scope>
    <source>
        <strain evidence="2 3">FBCC195</strain>
    </source>
</reference>
<dbReference type="OrthoDB" id="2801766at2759"/>